<organism evidence="17 18">
    <name type="scientific">Helianthus annuus</name>
    <name type="common">Common sunflower</name>
    <dbReference type="NCBI Taxonomy" id="4232"/>
    <lineage>
        <taxon>Eukaryota</taxon>
        <taxon>Viridiplantae</taxon>
        <taxon>Streptophyta</taxon>
        <taxon>Embryophyta</taxon>
        <taxon>Tracheophyta</taxon>
        <taxon>Spermatophyta</taxon>
        <taxon>Magnoliopsida</taxon>
        <taxon>eudicotyledons</taxon>
        <taxon>Gunneridae</taxon>
        <taxon>Pentapetalae</taxon>
        <taxon>asterids</taxon>
        <taxon>campanulids</taxon>
        <taxon>Asterales</taxon>
        <taxon>Asteraceae</taxon>
        <taxon>Asteroideae</taxon>
        <taxon>Heliantheae alliance</taxon>
        <taxon>Heliantheae</taxon>
        <taxon>Helianthus</taxon>
    </lineage>
</organism>
<comment type="cofactor">
    <cofactor evidence="2">
        <name>Zn(2+)</name>
        <dbReference type="ChEBI" id="CHEBI:29105"/>
    </cofactor>
</comment>
<dbReference type="OrthoDB" id="9977870at2759"/>
<dbReference type="GO" id="GO:0016567">
    <property type="term" value="P:protein ubiquitination"/>
    <property type="evidence" value="ECO:0007669"/>
    <property type="project" value="UniProtKB-UniPathway"/>
</dbReference>
<dbReference type="GO" id="GO:0061630">
    <property type="term" value="F:ubiquitin protein ligase activity"/>
    <property type="evidence" value="ECO:0000318"/>
    <property type="project" value="GO_Central"/>
</dbReference>
<dbReference type="OMA" id="RWRDWED"/>
<evidence type="ECO:0000256" key="8">
    <source>
        <dbReference type="ARBA" id="ARBA00022737"/>
    </source>
</evidence>
<comment type="similarity">
    <text evidence="4">Belongs to the RBR family. Ariadne subfamily.</text>
</comment>
<dbReference type="SUPFAM" id="SSF53098">
    <property type="entry name" value="Ribonuclease H-like"/>
    <property type="match status" value="1"/>
</dbReference>
<reference evidence="16" key="3">
    <citation type="submission" date="2020-06" db="EMBL/GenBank/DDBJ databases">
        <title>Helianthus annuus Genome sequencing and assembly Release 2.</title>
        <authorList>
            <person name="Gouzy J."/>
            <person name="Langlade N."/>
            <person name="Munos S."/>
        </authorList>
    </citation>
    <scope>NUCLEOTIDE SEQUENCE</scope>
    <source>
        <tissue evidence="16">Leaves</tissue>
    </source>
</reference>
<dbReference type="SMART" id="SM00647">
    <property type="entry name" value="IBR"/>
    <property type="match status" value="2"/>
</dbReference>
<dbReference type="Proteomes" id="UP000215914">
    <property type="component" value="Chromosome 13"/>
</dbReference>
<protein>
    <recommendedName>
        <fullName evidence="5">RBR-type E3 ubiquitin transferase</fullName>
        <ecNumber evidence="5">2.3.2.31</ecNumber>
    </recommendedName>
</protein>
<dbReference type="InterPro" id="IPR017907">
    <property type="entry name" value="Znf_RING_CS"/>
</dbReference>
<dbReference type="Gene3D" id="3.30.40.10">
    <property type="entry name" value="Zinc/RING finger domain, C3HC4 (zinc finger)"/>
    <property type="match status" value="1"/>
</dbReference>
<dbReference type="PROSITE" id="PS50089">
    <property type="entry name" value="ZF_RING_2"/>
    <property type="match status" value="1"/>
</dbReference>
<dbReference type="GO" id="GO:0005737">
    <property type="term" value="C:cytoplasm"/>
    <property type="evidence" value="ECO:0000318"/>
    <property type="project" value="GO_Central"/>
</dbReference>
<evidence type="ECO:0000256" key="12">
    <source>
        <dbReference type="PROSITE-ProRule" id="PRU00175"/>
    </source>
</evidence>
<evidence type="ECO:0000259" key="14">
    <source>
        <dbReference type="PROSITE" id="PS50089"/>
    </source>
</evidence>
<name>A0A251SS66_HELAN</name>
<dbReference type="InterPro" id="IPR013083">
    <property type="entry name" value="Znf_RING/FYVE/PHD"/>
</dbReference>
<dbReference type="PROSITE" id="PS51873">
    <property type="entry name" value="TRIAD"/>
    <property type="match status" value="1"/>
</dbReference>
<dbReference type="EMBL" id="CM007902">
    <property type="protein sequence ID" value="OTG01393.1"/>
    <property type="molecule type" value="Genomic_DNA"/>
</dbReference>
<keyword evidence="6" id="KW-0808">Transferase</keyword>
<dbReference type="PROSITE" id="PS00518">
    <property type="entry name" value="ZF_RING_1"/>
    <property type="match status" value="1"/>
</dbReference>
<dbReference type="FunFam" id="3.30.40.10:FF:000230">
    <property type="entry name" value="RBR-type E3 ubiquitin transferase"/>
    <property type="match status" value="1"/>
</dbReference>
<dbReference type="FunFam" id="1.20.120.1750:FF:000019">
    <property type="entry name" value="RBR-type E3 ubiquitin transferase"/>
    <property type="match status" value="1"/>
</dbReference>
<evidence type="ECO:0000313" key="16">
    <source>
        <dbReference type="EMBL" id="KAF5773267.1"/>
    </source>
</evidence>
<keyword evidence="10" id="KW-0833">Ubl conjugation pathway</keyword>
<comment type="catalytic activity">
    <reaction evidence="1">
        <text>[E2 ubiquitin-conjugating enzyme]-S-ubiquitinyl-L-cysteine + [acceptor protein]-L-lysine = [E2 ubiquitin-conjugating enzyme]-L-cysteine + [acceptor protein]-N(6)-ubiquitinyl-L-lysine.</text>
        <dbReference type="EC" id="2.3.2.31"/>
    </reaction>
</comment>
<dbReference type="InterPro" id="IPR044066">
    <property type="entry name" value="TRIAD_supradom"/>
</dbReference>
<dbReference type="Gene3D" id="1.20.120.1750">
    <property type="match status" value="1"/>
</dbReference>
<keyword evidence="8" id="KW-0677">Repeat</keyword>
<evidence type="ECO:0000256" key="6">
    <source>
        <dbReference type="ARBA" id="ARBA00022679"/>
    </source>
</evidence>
<evidence type="ECO:0000256" key="1">
    <source>
        <dbReference type="ARBA" id="ARBA00001798"/>
    </source>
</evidence>
<gene>
    <name evidence="17" type="ORF">HannXRQ_Chr13g0401611</name>
    <name evidence="16" type="ORF">HanXRQr2_Chr13g0586761</name>
</gene>
<dbReference type="Gene3D" id="3.30.420.10">
    <property type="entry name" value="Ribonuclease H-like superfamily/Ribonuclease H"/>
    <property type="match status" value="1"/>
</dbReference>
<dbReference type="CDD" id="cd22584">
    <property type="entry name" value="Rcat_RBR_unk"/>
    <property type="match status" value="1"/>
</dbReference>
<feature type="domain" description="RING-type" evidence="14">
    <location>
        <begin position="314"/>
        <end position="358"/>
    </location>
</feature>
<dbReference type="AlphaFoldDB" id="A0A251SS66"/>
<evidence type="ECO:0000256" key="3">
    <source>
        <dbReference type="ARBA" id="ARBA00003976"/>
    </source>
</evidence>
<evidence type="ECO:0000256" key="11">
    <source>
        <dbReference type="ARBA" id="ARBA00022833"/>
    </source>
</evidence>
<dbReference type="GO" id="GO:0008270">
    <property type="term" value="F:zinc ion binding"/>
    <property type="evidence" value="ECO:0007669"/>
    <property type="project" value="UniProtKB-KW"/>
</dbReference>
<dbReference type="GO" id="GO:0004523">
    <property type="term" value="F:RNA-DNA hybrid ribonuclease activity"/>
    <property type="evidence" value="ECO:0007669"/>
    <property type="project" value="InterPro"/>
</dbReference>
<dbReference type="FunFam" id="3.30.420.10:FF:000076">
    <property type="entry name" value="RBR-type E3 ubiquitin transferase"/>
    <property type="match status" value="1"/>
</dbReference>
<comment type="function">
    <text evidence="3">Might act as an E3 ubiquitin-protein ligase, or as part of E3 complex, which accepts ubiquitin from specific E2 ubiquitin-conjugating enzymes and then transfers it to substrates.</text>
</comment>
<reference evidence="17" key="2">
    <citation type="submission" date="2017-02" db="EMBL/GenBank/DDBJ databases">
        <title>Sunflower complete genome.</title>
        <authorList>
            <person name="Langlade N."/>
            <person name="Munos S."/>
        </authorList>
    </citation>
    <scope>NUCLEOTIDE SEQUENCE [LARGE SCALE GENOMIC DNA]</scope>
    <source>
        <tissue evidence="17">Leaves</tissue>
    </source>
</reference>
<evidence type="ECO:0000256" key="9">
    <source>
        <dbReference type="ARBA" id="ARBA00022771"/>
    </source>
</evidence>
<dbReference type="FunCoup" id="A0A251SS66">
    <property type="interactions" value="943"/>
</dbReference>
<dbReference type="InterPro" id="IPR036397">
    <property type="entry name" value="RNaseH_sf"/>
</dbReference>
<reference evidence="16 18" key="1">
    <citation type="journal article" date="2017" name="Nature">
        <title>The sunflower genome provides insights into oil metabolism, flowering and Asterid evolution.</title>
        <authorList>
            <person name="Badouin H."/>
            <person name="Gouzy J."/>
            <person name="Grassa C.J."/>
            <person name="Murat F."/>
            <person name="Staton S.E."/>
            <person name="Cottret L."/>
            <person name="Lelandais-Briere C."/>
            <person name="Owens G.L."/>
            <person name="Carrere S."/>
            <person name="Mayjonade B."/>
            <person name="Legrand L."/>
            <person name="Gill N."/>
            <person name="Kane N.C."/>
            <person name="Bowers J.E."/>
            <person name="Hubner S."/>
            <person name="Bellec A."/>
            <person name="Berard A."/>
            <person name="Berges H."/>
            <person name="Blanchet N."/>
            <person name="Boniface M.C."/>
            <person name="Brunel D."/>
            <person name="Catrice O."/>
            <person name="Chaidir N."/>
            <person name="Claudel C."/>
            <person name="Donnadieu C."/>
            <person name="Faraut T."/>
            <person name="Fievet G."/>
            <person name="Helmstetter N."/>
            <person name="King M."/>
            <person name="Knapp S.J."/>
            <person name="Lai Z."/>
            <person name="Le Paslier M.C."/>
            <person name="Lippi Y."/>
            <person name="Lorenzon L."/>
            <person name="Mandel J.R."/>
            <person name="Marage G."/>
            <person name="Marchand G."/>
            <person name="Marquand E."/>
            <person name="Bret-Mestries E."/>
            <person name="Morien E."/>
            <person name="Nambeesan S."/>
            <person name="Nguyen T."/>
            <person name="Pegot-Espagnet P."/>
            <person name="Pouilly N."/>
            <person name="Raftis F."/>
            <person name="Sallet E."/>
            <person name="Schiex T."/>
            <person name="Thomas J."/>
            <person name="Vandecasteele C."/>
            <person name="Vares D."/>
            <person name="Vear F."/>
            <person name="Vautrin S."/>
            <person name="Crespi M."/>
            <person name="Mangin B."/>
            <person name="Burke J.M."/>
            <person name="Salse J."/>
            <person name="Munos S."/>
            <person name="Vincourt P."/>
            <person name="Rieseberg L.H."/>
            <person name="Langlade N.B."/>
        </authorList>
    </citation>
    <scope>NUCLEOTIDE SEQUENCE [LARGE SCALE GENOMIC DNA]</scope>
    <source>
        <strain evidence="18">cv. SF193</strain>
        <tissue evidence="16">Leaves</tissue>
    </source>
</reference>
<accession>A0A251SS66</accession>
<dbReference type="PANTHER" id="PTHR11685">
    <property type="entry name" value="RBR FAMILY RING FINGER AND IBR DOMAIN-CONTAINING"/>
    <property type="match status" value="1"/>
</dbReference>
<dbReference type="InParanoid" id="A0A251SS66"/>
<evidence type="ECO:0000259" key="15">
    <source>
        <dbReference type="PROSITE" id="PS51873"/>
    </source>
</evidence>
<dbReference type="InterPro" id="IPR001841">
    <property type="entry name" value="Znf_RING"/>
</dbReference>
<keyword evidence="18" id="KW-1185">Reference proteome</keyword>
<dbReference type="EMBL" id="MNCJ02000328">
    <property type="protein sequence ID" value="KAF5773267.1"/>
    <property type="molecule type" value="Genomic_DNA"/>
</dbReference>
<feature type="region of interest" description="Disordered" evidence="13">
    <location>
        <begin position="529"/>
        <end position="565"/>
    </location>
</feature>
<feature type="compositionally biased region" description="Low complexity" evidence="13">
    <location>
        <begin position="46"/>
        <end position="58"/>
    </location>
</feature>
<evidence type="ECO:0000256" key="4">
    <source>
        <dbReference type="ARBA" id="ARBA00005884"/>
    </source>
</evidence>
<feature type="domain" description="RING-type" evidence="15">
    <location>
        <begin position="310"/>
        <end position="524"/>
    </location>
</feature>
<dbReference type="STRING" id="4232.A0A251SS66"/>
<dbReference type="InterPro" id="IPR002867">
    <property type="entry name" value="IBR_dom"/>
</dbReference>
<evidence type="ECO:0000256" key="2">
    <source>
        <dbReference type="ARBA" id="ARBA00001947"/>
    </source>
</evidence>
<evidence type="ECO:0000256" key="13">
    <source>
        <dbReference type="SAM" id="MobiDB-lite"/>
    </source>
</evidence>
<dbReference type="GO" id="GO:0031624">
    <property type="term" value="F:ubiquitin conjugating enzyme binding"/>
    <property type="evidence" value="ECO:0000318"/>
    <property type="project" value="GO_Central"/>
</dbReference>
<dbReference type="GO" id="GO:0003676">
    <property type="term" value="F:nucleic acid binding"/>
    <property type="evidence" value="ECO:0007669"/>
    <property type="project" value="InterPro"/>
</dbReference>
<keyword evidence="11" id="KW-0862">Zinc</keyword>
<evidence type="ECO:0000256" key="5">
    <source>
        <dbReference type="ARBA" id="ARBA00012251"/>
    </source>
</evidence>
<dbReference type="CDD" id="cd22582">
    <property type="entry name" value="BRcat_RBR_unk"/>
    <property type="match status" value="1"/>
</dbReference>
<dbReference type="UniPathway" id="UPA00143"/>
<dbReference type="Gramene" id="mRNA:HanXRQr2_Chr13g0586761">
    <property type="protein sequence ID" value="mRNA:HanXRQr2_Chr13g0586761"/>
    <property type="gene ID" value="HanXRQr2_Chr13g0586761"/>
</dbReference>
<proteinExistence type="inferred from homology"/>
<dbReference type="Pfam" id="PF13456">
    <property type="entry name" value="RVT_3"/>
    <property type="match status" value="1"/>
</dbReference>
<dbReference type="Pfam" id="PF01485">
    <property type="entry name" value="IBR"/>
    <property type="match status" value="2"/>
</dbReference>
<dbReference type="InterPro" id="IPR002156">
    <property type="entry name" value="RNaseH_domain"/>
</dbReference>
<evidence type="ECO:0000313" key="17">
    <source>
        <dbReference type="EMBL" id="OTG01393.1"/>
    </source>
</evidence>
<evidence type="ECO:0000256" key="10">
    <source>
        <dbReference type="ARBA" id="ARBA00022786"/>
    </source>
</evidence>
<dbReference type="GO" id="GO:0000151">
    <property type="term" value="C:ubiquitin ligase complex"/>
    <property type="evidence" value="ECO:0000318"/>
    <property type="project" value="GO_Central"/>
</dbReference>
<dbReference type="InterPro" id="IPR012337">
    <property type="entry name" value="RNaseH-like_sf"/>
</dbReference>
<dbReference type="InterPro" id="IPR031127">
    <property type="entry name" value="E3_UB_ligase_RBR"/>
</dbReference>
<dbReference type="GO" id="GO:0006511">
    <property type="term" value="P:ubiquitin-dependent protein catabolic process"/>
    <property type="evidence" value="ECO:0000318"/>
    <property type="project" value="GO_Central"/>
</dbReference>
<evidence type="ECO:0000256" key="7">
    <source>
        <dbReference type="ARBA" id="ARBA00022723"/>
    </source>
</evidence>
<sequence length="565" mass="64768">MNDDIEELTTIAAEQRREFTAAVAAESDLELAYRLQLEEAMAASLAAQPSSSNSSLQSPQPPPPISINDGGVNLQTLTLDLEKFETEIKDQIVIATEMKKLQVDLNRRIHDQKLAREISQMPEDQWLEVGDNFARPYGEGCSSSKSEDDLETFRVYFKGLFSEERVCGASCSNSNGTVTMAGIGVAVCDSMDEMIFEVRKPLDLRKGDRMSRRSLEEQSLIEALNVAAALDLKRIMFCCDYYPLYNYVSGRWKPKQQKIVKFLDQVNLLRKRFTYCEPSLIASKDVKFAFKLAREAINSQISKVVSSQEKLENCVICLDDKSIDQFFPVEGCTHRYCYSCIKQHVEVKLLHGVLPKCPHEGCGNELKIESCEKFLTLKFTEMMRQRLKEDSIPVTEKFYCPYPKCSSLMSKTESFRLPRSVNGYGARTCSKCHGNFCVYCRVPWHENLSCVEYKRRNPTPLVEESKLKNLAARNLWRQCIKCKHMIELAAGCYHMTCRCGYEFCYTCGAEWKDKKATCNCPIWDEENIVDTDEEEEDDDFEDEDVDDDDDDDEEYASESDDEYYF</sequence>
<keyword evidence="7" id="KW-0479">Metal-binding</keyword>
<evidence type="ECO:0000313" key="18">
    <source>
        <dbReference type="Proteomes" id="UP000215914"/>
    </source>
</evidence>
<dbReference type="EC" id="2.3.2.31" evidence="5"/>
<feature type="region of interest" description="Disordered" evidence="13">
    <location>
        <begin position="46"/>
        <end position="70"/>
    </location>
</feature>
<keyword evidence="9 12" id="KW-0863">Zinc-finger</keyword>
<dbReference type="SUPFAM" id="SSF57850">
    <property type="entry name" value="RING/U-box"/>
    <property type="match status" value="3"/>
</dbReference>